<evidence type="ECO:0000256" key="1">
    <source>
        <dbReference type="ARBA" id="ARBA00006484"/>
    </source>
</evidence>
<dbReference type="PROSITE" id="PS00061">
    <property type="entry name" value="ADH_SHORT"/>
    <property type="match status" value="1"/>
</dbReference>
<sequence>MSIFSFLLAVLSLVAAKHALRLMRYRPLERGAVALITGGGSGVGLALAERFARAGCQIVLVGRNEDALRRATETCRREGAPQCNYVVADLAATDGAAKVADAVRLVSEAPVKYLVLNAGAGAIAPFATDDRFEAICAEMMAINYFSNVRLIQKFLPQLTQSHSAAHPSRIIVMSSLAGVLPSILRSAYTASKHAIQGFMNALRGETPVHITVCCPGYVDTDFHQRVLTADGKPLAGHQRRGVSPQICAKKCLEGALHGDAEVIMTLSGKLGYALRPWLTNIVDILAKRKSLKSLEK</sequence>
<dbReference type="InterPro" id="IPR036291">
    <property type="entry name" value="NAD(P)-bd_dom_sf"/>
</dbReference>
<gene>
    <name evidence="6" type="ORF">STCU_00737</name>
</gene>
<proteinExistence type="inferred from homology"/>
<evidence type="ECO:0000256" key="4">
    <source>
        <dbReference type="SAM" id="SignalP"/>
    </source>
</evidence>
<comment type="function">
    <text evidence="3">Putative oxidoreductase.</text>
</comment>
<evidence type="ECO:0000256" key="3">
    <source>
        <dbReference type="ARBA" id="ARBA00037096"/>
    </source>
</evidence>
<organism evidence="6 7">
    <name type="scientific">Strigomonas culicis</name>
    <dbReference type="NCBI Taxonomy" id="28005"/>
    <lineage>
        <taxon>Eukaryota</taxon>
        <taxon>Discoba</taxon>
        <taxon>Euglenozoa</taxon>
        <taxon>Kinetoplastea</taxon>
        <taxon>Metakinetoplastina</taxon>
        <taxon>Trypanosomatida</taxon>
        <taxon>Trypanosomatidae</taxon>
        <taxon>Strigomonadinae</taxon>
        <taxon>Strigomonas</taxon>
    </lineage>
</organism>
<evidence type="ECO:0000256" key="2">
    <source>
        <dbReference type="ARBA" id="ARBA00023002"/>
    </source>
</evidence>
<keyword evidence="4" id="KW-0732">Signal</keyword>
<protein>
    <submittedName>
        <fullName evidence="6">Short chain dehydrogenase-like protein</fullName>
    </submittedName>
</protein>
<dbReference type="OrthoDB" id="294295at2759"/>
<dbReference type="PANTHER" id="PTHR44196:SF1">
    <property type="entry name" value="DEHYDROGENASE_REDUCTASE SDR FAMILY MEMBER 7B"/>
    <property type="match status" value="1"/>
</dbReference>
<dbReference type="AlphaFoldDB" id="S9WAL5"/>
<evidence type="ECO:0000259" key="5">
    <source>
        <dbReference type="SMART" id="SM00822"/>
    </source>
</evidence>
<evidence type="ECO:0000313" key="6">
    <source>
        <dbReference type="EMBL" id="EPY36136.1"/>
    </source>
</evidence>
<dbReference type="SMART" id="SM00822">
    <property type="entry name" value="PKS_KR"/>
    <property type="match status" value="1"/>
</dbReference>
<dbReference type="PRINTS" id="PR00081">
    <property type="entry name" value="GDHRDH"/>
</dbReference>
<keyword evidence="2" id="KW-0560">Oxidoreductase</keyword>
<name>S9WAL5_9TRYP</name>
<feature type="domain" description="Ketoreductase" evidence="5">
    <location>
        <begin position="32"/>
        <end position="221"/>
    </location>
</feature>
<dbReference type="InterPro" id="IPR057326">
    <property type="entry name" value="KR_dom"/>
</dbReference>
<dbReference type="SUPFAM" id="SSF51735">
    <property type="entry name" value="NAD(P)-binding Rossmann-fold domains"/>
    <property type="match status" value="1"/>
</dbReference>
<feature type="chain" id="PRO_5004559647" evidence="4">
    <location>
        <begin position="20"/>
        <end position="296"/>
    </location>
</feature>
<dbReference type="InterPro" id="IPR002347">
    <property type="entry name" value="SDR_fam"/>
</dbReference>
<dbReference type="Pfam" id="PF00106">
    <property type="entry name" value="adh_short"/>
    <property type="match status" value="1"/>
</dbReference>
<evidence type="ECO:0000313" key="7">
    <source>
        <dbReference type="Proteomes" id="UP000015354"/>
    </source>
</evidence>
<reference evidence="6 7" key="1">
    <citation type="journal article" date="2013" name="PLoS ONE">
        <title>Predicting the Proteins of Angomonas deanei, Strigomonas culicis and Their Respective Endosymbionts Reveals New Aspects of the Trypanosomatidae Family.</title>
        <authorList>
            <person name="Motta M.C."/>
            <person name="Martins A.C."/>
            <person name="de Souza S.S."/>
            <person name="Catta-Preta C.M."/>
            <person name="Silva R."/>
            <person name="Klein C.C."/>
            <person name="de Almeida L.G."/>
            <person name="de Lima Cunha O."/>
            <person name="Ciapina L.P."/>
            <person name="Brocchi M."/>
            <person name="Colabardini A.C."/>
            <person name="de Araujo Lima B."/>
            <person name="Machado C.R."/>
            <person name="de Almeida Soares C.M."/>
            <person name="Probst C.M."/>
            <person name="de Menezes C.B."/>
            <person name="Thompson C.E."/>
            <person name="Bartholomeu D.C."/>
            <person name="Gradia D.F."/>
            <person name="Pavoni D.P."/>
            <person name="Grisard E.C."/>
            <person name="Fantinatti-Garboggini F."/>
            <person name="Marchini F.K."/>
            <person name="Rodrigues-Luiz G.F."/>
            <person name="Wagner G."/>
            <person name="Goldman G.H."/>
            <person name="Fietto J.L."/>
            <person name="Elias M.C."/>
            <person name="Goldman M.H."/>
            <person name="Sagot M.F."/>
            <person name="Pereira M."/>
            <person name="Stoco P.H."/>
            <person name="de Mendonca-Neto R.P."/>
            <person name="Teixeira S.M."/>
            <person name="Maciel T.E."/>
            <person name="de Oliveira Mendes T.A."/>
            <person name="Urmenyi T.P."/>
            <person name="de Souza W."/>
            <person name="Schenkman S."/>
            <person name="de Vasconcelos A.T."/>
        </authorList>
    </citation>
    <scope>NUCLEOTIDE SEQUENCE [LARGE SCALE GENOMIC DNA]</scope>
</reference>
<comment type="caution">
    <text evidence="6">The sequence shown here is derived from an EMBL/GenBank/DDBJ whole genome shotgun (WGS) entry which is preliminary data.</text>
</comment>
<keyword evidence="7" id="KW-1185">Reference proteome</keyword>
<dbReference type="Gene3D" id="3.40.50.720">
    <property type="entry name" value="NAD(P)-binding Rossmann-like Domain"/>
    <property type="match status" value="1"/>
</dbReference>
<feature type="signal peptide" evidence="4">
    <location>
        <begin position="1"/>
        <end position="19"/>
    </location>
</feature>
<comment type="similarity">
    <text evidence="1">Belongs to the short-chain dehydrogenases/reductases (SDR) family.</text>
</comment>
<dbReference type="InterPro" id="IPR020904">
    <property type="entry name" value="Sc_DH/Rdtase_CS"/>
</dbReference>
<dbReference type="GO" id="GO:0016491">
    <property type="term" value="F:oxidoreductase activity"/>
    <property type="evidence" value="ECO:0007669"/>
    <property type="project" value="UniProtKB-KW"/>
</dbReference>
<dbReference type="Proteomes" id="UP000015354">
    <property type="component" value="Unassembled WGS sequence"/>
</dbReference>
<dbReference type="PANTHER" id="PTHR44196">
    <property type="entry name" value="DEHYDROGENASE/REDUCTASE SDR FAMILY MEMBER 7B"/>
    <property type="match status" value="1"/>
</dbReference>
<dbReference type="GO" id="GO:0016020">
    <property type="term" value="C:membrane"/>
    <property type="evidence" value="ECO:0007669"/>
    <property type="project" value="TreeGrafter"/>
</dbReference>
<dbReference type="EMBL" id="ATMH01000737">
    <property type="protein sequence ID" value="EPY36136.1"/>
    <property type="molecule type" value="Genomic_DNA"/>
</dbReference>
<accession>S9WAL5</accession>